<dbReference type="Proteomes" id="UP000184036">
    <property type="component" value="Unassembled WGS sequence"/>
</dbReference>
<evidence type="ECO:0000313" key="1">
    <source>
        <dbReference type="EMBL" id="SHG29029.1"/>
    </source>
</evidence>
<organism evidence="1 2">
    <name type="scientific">Flavobacterium segetis</name>
    <dbReference type="NCBI Taxonomy" id="271157"/>
    <lineage>
        <taxon>Bacteria</taxon>
        <taxon>Pseudomonadati</taxon>
        <taxon>Bacteroidota</taxon>
        <taxon>Flavobacteriia</taxon>
        <taxon>Flavobacteriales</taxon>
        <taxon>Flavobacteriaceae</taxon>
        <taxon>Flavobacterium</taxon>
    </lineage>
</organism>
<protein>
    <recommendedName>
        <fullName evidence="3">GNAT family acetyltransferase</fullName>
    </recommendedName>
</protein>
<dbReference type="EMBL" id="FQWE01000007">
    <property type="protein sequence ID" value="SHG29029.1"/>
    <property type="molecule type" value="Genomic_DNA"/>
</dbReference>
<dbReference type="InterPro" id="IPR016181">
    <property type="entry name" value="Acyl_CoA_acyltransferase"/>
</dbReference>
<reference evidence="2" key="1">
    <citation type="submission" date="2016-11" db="EMBL/GenBank/DDBJ databases">
        <authorList>
            <person name="Varghese N."/>
            <person name="Submissions S."/>
        </authorList>
    </citation>
    <scope>NUCLEOTIDE SEQUENCE [LARGE SCALE GENOMIC DNA]</scope>
    <source>
        <strain evidence="2">DSM 19741</strain>
    </source>
</reference>
<evidence type="ECO:0008006" key="3">
    <source>
        <dbReference type="Google" id="ProtNLM"/>
    </source>
</evidence>
<dbReference type="SUPFAM" id="SSF55729">
    <property type="entry name" value="Acyl-CoA N-acyltransferases (Nat)"/>
    <property type="match status" value="1"/>
</dbReference>
<dbReference type="Gene3D" id="3.40.630.30">
    <property type="match status" value="1"/>
</dbReference>
<dbReference type="RefSeq" id="WP_072992403.1">
    <property type="nucleotide sequence ID" value="NZ_FQWE01000007.1"/>
</dbReference>
<gene>
    <name evidence="1" type="ORF">SAMN05444396_107135</name>
</gene>
<accession>A0A1M5ILV4</accession>
<dbReference type="AlphaFoldDB" id="A0A1M5ILV4"/>
<name>A0A1M5ILV4_9FLAO</name>
<keyword evidence="2" id="KW-1185">Reference proteome</keyword>
<dbReference type="STRING" id="271157.SAMN05444396_107135"/>
<evidence type="ECO:0000313" key="2">
    <source>
        <dbReference type="Proteomes" id="UP000184036"/>
    </source>
</evidence>
<sequence>MIENIVFKTASINDIDGVLALQDLYLVSNLSDQEKTAGFVTTPFTIAQLTEVIENKNLFLAIDNQKIIAYIFTGSWNFFSQWPIFNHMISLLPGLHFLDFKFTTSNSFQYGPICIDKNYRSQGLITPFFEFMRGHMGPKYPLSLTFINKINIPSTRAHTSKLNWSIIGDFKFNSNEYLILAYDMKQPLQS</sequence>
<dbReference type="OrthoDB" id="5109343at2"/>
<proteinExistence type="predicted"/>